<feature type="non-terminal residue" evidence="2">
    <location>
        <position position="1"/>
    </location>
</feature>
<feature type="compositionally biased region" description="Low complexity" evidence="1">
    <location>
        <begin position="56"/>
        <end position="67"/>
    </location>
</feature>
<protein>
    <submittedName>
        <fullName evidence="2">Uncharacterized protein</fullName>
    </submittedName>
</protein>
<organism evidence="2">
    <name type="scientific">uncultured Friedmanniella sp</name>
    <dbReference type="NCBI Taxonomy" id="335381"/>
    <lineage>
        <taxon>Bacteria</taxon>
        <taxon>Bacillati</taxon>
        <taxon>Actinomycetota</taxon>
        <taxon>Actinomycetes</taxon>
        <taxon>Propionibacteriales</taxon>
        <taxon>Nocardioidaceae</taxon>
        <taxon>Friedmanniella</taxon>
        <taxon>environmental samples</taxon>
    </lineage>
</organism>
<accession>A0A6J4K8S6</accession>
<proteinExistence type="predicted"/>
<gene>
    <name evidence="2" type="ORF">AVDCRST_MAG48-1160</name>
</gene>
<reference evidence="2" key="1">
    <citation type="submission" date="2020-02" db="EMBL/GenBank/DDBJ databases">
        <authorList>
            <person name="Meier V. D."/>
        </authorList>
    </citation>
    <scope>NUCLEOTIDE SEQUENCE</scope>
    <source>
        <strain evidence="2">AVDCRST_MAG48</strain>
    </source>
</reference>
<evidence type="ECO:0000313" key="2">
    <source>
        <dbReference type="EMBL" id="CAA9298989.1"/>
    </source>
</evidence>
<sequence>RRRRWPRWRPASGWAPRTCSPSATGATTSRCSAGPAAAWPSATPRPRCSRRPTPSPTCSPTAARSPSCAAGSA</sequence>
<feature type="compositionally biased region" description="Polar residues" evidence="1">
    <location>
        <begin position="19"/>
        <end position="31"/>
    </location>
</feature>
<evidence type="ECO:0000256" key="1">
    <source>
        <dbReference type="SAM" id="MobiDB-lite"/>
    </source>
</evidence>
<feature type="non-terminal residue" evidence="2">
    <location>
        <position position="73"/>
    </location>
</feature>
<name>A0A6J4K8S6_9ACTN</name>
<dbReference type="EMBL" id="CADCTS010000167">
    <property type="protein sequence ID" value="CAA9298989.1"/>
    <property type="molecule type" value="Genomic_DNA"/>
</dbReference>
<dbReference type="AlphaFoldDB" id="A0A6J4K8S6"/>
<feature type="region of interest" description="Disordered" evidence="1">
    <location>
        <begin position="1"/>
        <end position="73"/>
    </location>
</feature>